<sequence>MMYRSVLASLALVALVQAAPITEATKTTGNSVGDATDGGIIIPKPTFILFPPVTGPIKPSDKRDTEVKERQFSWGDPTTGWNPPATGGGDTTIGTPIGGGLNPPATGGGDTTIGTPIGGGLNPSNKRQTIISGSDPIKAKIIALELEYETLLQAFGTKGPKPIQNRLKAIKEELLKYGITIIQSPDGTTTTFTPGKRDFTFPVGSLPGGPLIPENPIPGGPLEPST</sequence>
<dbReference type="STRING" id="77044.A0A1W2TAL6"/>
<gene>
    <name evidence="3" type="ORF">SAMD00023353_0301380</name>
</gene>
<name>A0A1W2TAL6_ROSNE</name>
<proteinExistence type="predicted"/>
<evidence type="ECO:0000313" key="4">
    <source>
        <dbReference type="Proteomes" id="UP000054516"/>
    </source>
</evidence>
<feature type="chain" id="PRO_5010740909" evidence="2">
    <location>
        <begin position="19"/>
        <end position="226"/>
    </location>
</feature>
<keyword evidence="4" id="KW-1185">Reference proteome</keyword>
<feature type="signal peptide" evidence="2">
    <location>
        <begin position="1"/>
        <end position="18"/>
    </location>
</feature>
<evidence type="ECO:0000256" key="1">
    <source>
        <dbReference type="SAM" id="MobiDB-lite"/>
    </source>
</evidence>
<evidence type="ECO:0000313" key="3">
    <source>
        <dbReference type="EMBL" id="GAP82428.1"/>
    </source>
</evidence>
<dbReference type="Proteomes" id="UP000054516">
    <property type="component" value="Unassembled WGS sequence"/>
</dbReference>
<dbReference type="EMBL" id="DF977448">
    <property type="protein sequence ID" value="GAP82428.1"/>
    <property type="molecule type" value="Genomic_DNA"/>
</dbReference>
<feature type="compositionally biased region" description="Pro residues" evidence="1">
    <location>
        <begin position="213"/>
        <end position="226"/>
    </location>
</feature>
<dbReference type="AlphaFoldDB" id="A0A1W2TAL6"/>
<evidence type="ECO:0000256" key="2">
    <source>
        <dbReference type="SAM" id="SignalP"/>
    </source>
</evidence>
<feature type="region of interest" description="Disordered" evidence="1">
    <location>
        <begin position="205"/>
        <end position="226"/>
    </location>
</feature>
<accession>A0A1W2TAL6</accession>
<reference evidence="3" key="1">
    <citation type="submission" date="2016-03" db="EMBL/GenBank/DDBJ databases">
        <title>Draft genome sequence of Rosellinia necatrix.</title>
        <authorList>
            <person name="Kanematsu S."/>
        </authorList>
    </citation>
    <scope>NUCLEOTIDE SEQUENCE [LARGE SCALE GENOMIC DNA]</scope>
    <source>
        <strain evidence="3">W97</strain>
    </source>
</reference>
<organism evidence="3">
    <name type="scientific">Rosellinia necatrix</name>
    <name type="common">White root-rot fungus</name>
    <dbReference type="NCBI Taxonomy" id="77044"/>
    <lineage>
        <taxon>Eukaryota</taxon>
        <taxon>Fungi</taxon>
        <taxon>Dikarya</taxon>
        <taxon>Ascomycota</taxon>
        <taxon>Pezizomycotina</taxon>
        <taxon>Sordariomycetes</taxon>
        <taxon>Xylariomycetidae</taxon>
        <taxon>Xylariales</taxon>
        <taxon>Xylariaceae</taxon>
        <taxon>Rosellinia</taxon>
    </lineage>
</organism>
<protein>
    <submittedName>
        <fullName evidence="3">Uncharacterized protein</fullName>
    </submittedName>
</protein>
<dbReference type="OrthoDB" id="4762260at2759"/>
<keyword evidence="2" id="KW-0732">Signal</keyword>